<sequence length="109" mass="12028">MTTIEPGDFWVAKIPFTNGADSKPRPILLLWLDGEDVVAAAVTSAKPRSQTDVFLNDWSASGLRVASTVRLSRLDCLEKSLLLGKIGQISQPDAAEVKRVWDLYVKPQF</sequence>
<name>K9VHF7_9CYAN</name>
<evidence type="ECO:0000313" key="4">
    <source>
        <dbReference type="Proteomes" id="UP000010478"/>
    </source>
</evidence>
<proteinExistence type="inferred from homology"/>
<organism evidence="3 4">
    <name type="scientific">Phormidium nigroviride PCC 7112</name>
    <dbReference type="NCBI Taxonomy" id="179408"/>
    <lineage>
        <taxon>Bacteria</taxon>
        <taxon>Bacillati</taxon>
        <taxon>Cyanobacteriota</taxon>
        <taxon>Cyanophyceae</taxon>
        <taxon>Oscillatoriophycideae</taxon>
        <taxon>Oscillatoriales</taxon>
        <taxon>Oscillatoriaceae</taxon>
        <taxon>Phormidium</taxon>
    </lineage>
</organism>
<accession>K9VHF7</accession>
<dbReference type="GO" id="GO:0003677">
    <property type="term" value="F:DNA binding"/>
    <property type="evidence" value="ECO:0007669"/>
    <property type="project" value="InterPro"/>
</dbReference>
<evidence type="ECO:0000256" key="2">
    <source>
        <dbReference type="ARBA" id="ARBA00022649"/>
    </source>
</evidence>
<keyword evidence="4" id="KW-1185">Reference proteome</keyword>
<reference evidence="3 4" key="1">
    <citation type="submission" date="2012-05" db="EMBL/GenBank/DDBJ databases">
        <title>Finished chromosome of genome of Oscillatoria sp. PCC 7112.</title>
        <authorList>
            <consortium name="US DOE Joint Genome Institute"/>
            <person name="Gugger M."/>
            <person name="Coursin T."/>
            <person name="Rippka R."/>
            <person name="Tandeau De Marsac N."/>
            <person name="Huntemann M."/>
            <person name="Wei C.-L."/>
            <person name="Han J."/>
            <person name="Detter J.C."/>
            <person name="Han C."/>
            <person name="Tapia R."/>
            <person name="Davenport K."/>
            <person name="Daligault H."/>
            <person name="Erkkila T."/>
            <person name="Gu W."/>
            <person name="Munk A.C.C."/>
            <person name="Teshima H."/>
            <person name="Xu Y."/>
            <person name="Chain P."/>
            <person name="Chen A."/>
            <person name="Krypides N."/>
            <person name="Mavromatis K."/>
            <person name="Markowitz V."/>
            <person name="Szeto E."/>
            <person name="Ivanova N."/>
            <person name="Mikhailova N."/>
            <person name="Ovchinnikova G."/>
            <person name="Pagani I."/>
            <person name="Pati A."/>
            <person name="Goodwin L."/>
            <person name="Peters L."/>
            <person name="Pitluck S."/>
            <person name="Woyke T."/>
            <person name="Kerfeld C."/>
        </authorList>
    </citation>
    <scope>NUCLEOTIDE SEQUENCE [LARGE SCALE GENOMIC DNA]</scope>
    <source>
        <strain evidence="3 4">PCC 7112</strain>
    </source>
</reference>
<dbReference type="HOGENOM" id="CLU_121823_6_2_3"/>
<dbReference type="STRING" id="179408.Osc7112_2191"/>
<evidence type="ECO:0000256" key="1">
    <source>
        <dbReference type="ARBA" id="ARBA00007521"/>
    </source>
</evidence>
<dbReference type="Gene3D" id="2.30.30.110">
    <property type="match status" value="1"/>
</dbReference>
<dbReference type="InterPro" id="IPR011067">
    <property type="entry name" value="Plasmid_toxin/cell-grow_inhib"/>
</dbReference>
<dbReference type="eggNOG" id="COG2337">
    <property type="taxonomic scope" value="Bacteria"/>
</dbReference>
<dbReference type="EMBL" id="CP003614">
    <property type="protein sequence ID" value="AFZ06655.1"/>
    <property type="molecule type" value="Genomic_DNA"/>
</dbReference>
<dbReference type="AlphaFoldDB" id="K9VHF7"/>
<dbReference type="Pfam" id="PF02452">
    <property type="entry name" value="PemK_toxin"/>
    <property type="match status" value="1"/>
</dbReference>
<dbReference type="OrthoDB" id="129822at2"/>
<keyword evidence="2" id="KW-1277">Toxin-antitoxin system</keyword>
<dbReference type="SUPFAM" id="SSF50118">
    <property type="entry name" value="Cell growth inhibitor/plasmid maintenance toxic component"/>
    <property type="match status" value="1"/>
</dbReference>
<dbReference type="RefSeq" id="WP_015175958.1">
    <property type="nucleotide sequence ID" value="NC_019729.1"/>
</dbReference>
<evidence type="ECO:0008006" key="5">
    <source>
        <dbReference type="Google" id="ProtNLM"/>
    </source>
</evidence>
<dbReference type="PATRIC" id="fig|179408.3.peg.2679"/>
<dbReference type="Proteomes" id="UP000010478">
    <property type="component" value="Chromosome"/>
</dbReference>
<comment type="similarity">
    <text evidence="1">Belongs to the PemK/MazF family.</text>
</comment>
<dbReference type="InterPro" id="IPR003477">
    <property type="entry name" value="PemK-like"/>
</dbReference>
<gene>
    <name evidence="3" type="ORF">Osc7112_2191</name>
</gene>
<evidence type="ECO:0000313" key="3">
    <source>
        <dbReference type="EMBL" id="AFZ06655.1"/>
    </source>
</evidence>
<protein>
    <recommendedName>
        <fullName evidence="5">PemK-like protein</fullName>
    </recommendedName>
</protein>
<dbReference type="KEGG" id="oni:Osc7112_2191"/>